<dbReference type="Proteomes" id="UP001497744">
    <property type="component" value="Unassembled WGS sequence"/>
</dbReference>
<protein>
    <submittedName>
        <fullName evidence="1">PAS domain-containing protein</fullName>
    </submittedName>
</protein>
<dbReference type="AlphaFoldDB" id="A0AAV4LW52"/>
<evidence type="ECO:0000313" key="1">
    <source>
        <dbReference type="EMBL" id="GIX62759.1"/>
    </source>
</evidence>
<dbReference type="GeneID" id="94194240"/>
<proteinExistence type="predicted"/>
<gene>
    <name evidence="1" type="ORF">BcabD6B2_21940</name>
</gene>
<comment type="caution">
    <text evidence="1">The sequence shown here is derived from an EMBL/GenBank/DDBJ whole genome shotgun (WGS) entry which is preliminary data.</text>
</comment>
<reference evidence="1 2" key="1">
    <citation type="submission" date="2021-06" db="EMBL/GenBank/DDBJ databases">
        <title>Genome sequence of Babesia caballi.</title>
        <authorList>
            <person name="Yamagishi J."/>
            <person name="Kidaka T."/>
            <person name="Ochi A."/>
        </authorList>
    </citation>
    <scope>NUCLEOTIDE SEQUENCE [LARGE SCALE GENOMIC DNA]</scope>
    <source>
        <strain evidence="1">USDA-D6B2</strain>
    </source>
</reference>
<name>A0AAV4LW52_BABCB</name>
<organism evidence="1 2">
    <name type="scientific">Babesia caballi</name>
    <dbReference type="NCBI Taxonomy" id="5871"/>
    <lineage>
        <taxon>Eukaryota</taxon>
        <taxon>Sar</taxon>
        <taxon>Alveolata</taxon>
        <taxon>Apicomplexa</taxon>
        <taxon>Aconoidasida</taxon>
        <taxon>Piroplasmida</taxon>
        <taxon>Babesiidae</taxon>
        <taxon>Babesia</taxon>
    </lineage>
</organism>
<sequence>MTLLPPAEAALLILANMIRPKLSVVGKVATAAQSSRGHLLGEHLVLLHVVPGLLQELVEQLVLRDERVKVELLELRLEEALDVTANLRNPGVGLVVLEAVVEDELAVVDKFLRIGVGVALYLAFDAGVRYGILDDVKVVRAVLLFRVDRTLEDVAPLLLGHHGEQVEADLVPLLHQRVAKRCQGSERSALVPSRKLREAQFKLTDLHKRSVDPQTGVIVKGAVLQTVLLLPRAVLGHDGHPGLGEVAGGRAVEQPLDVDAVAERALVDDFVLVLQLGERHGLPALGVLQIVVDAVLQQNLDRLQTAVPGSVKEAVLLVGVHEVHVGVACDKCLQSLVVALPGSVEKACLAEPVLVIRVAAVLREELAVPAPPVARGVEEGGLAHEVNVVRIDQLVLDDKQPRDFAGVILRLARQLAQGSDSCVGLDEALPLGGVLVGLEQLGVALQVGRRKL</sequence>
<dbReference type="RefSeq" id="XP_067714828.1">
    <property type="nucleotide sequence ID" value="XM_067858727.1"/>
</dbReference>
<dbReference type="EMBL" id="BPLF01000002">
    <property type="protein sequence ID" value="GIX62759.1"/>
    <property type="molecule type" value="Genomic_DNA"/>
</dbReference>
<keyword evidence="2" id="KW-1185">Reference proteome</keyword>
<evidence type="ECO:0000313" key="2">
    <source>
        <dbReference type="Proteomes" id="UP001497744"/>
    </source>
</evidence>
<accession>A0AAV4LW52</accession>